<keyword evidence="2" id="KW-1185">Reference proteome</keyword>
<name>A0ACC2J0Y8_9PEZI</name>
<accession>A0ACC2J0Y8</accession>
<gene>
    <name evidence="1" type="ORF">ONZ43_g2451</name>
</gene>
<protein>
    <submittedName>
        <fullName evidence="1">Uncharacterized protein</fullName>
    </submittedName>
</protein>
<dbReference type="Proteomes" id="UP001153334">
    <property type="component" value="Unassembled WGS sequence"/>
</dbReference>
<evidence type="ECO:0000313" key="2">
    <source>
        <dbReference type="Proteomes" id="UP001153334"/>
    </source>
</evidence>
<reference evidence="1" key="1">
    <citation type="submission" date="2022-11" db="EMBL/GenBank/DDBJ databases">
        <title>Genome Sequence of Nemania bipapillata.</title>
        <authorList>
            <person name="Buettner E."/>
        </authorList>
    </citation>
    <scope>NUCLEOTIDE SEQUENCE</scope>
    <source>
        <strain evidence="1">CP14</strain>
    </source>
</reference>
<proteinExistence type="predicted"/>
<evidence type="ECO:0000313" key="1">
    <source>
        <dbReference type="EMBL" id="KAJ8120987.1"/>
    </source>
</evidence>
<organism evidence="1 2">
    <name type="scientific">Nemania bipapillata</name>
    <dbReference type="NCBI Taxonomy" id="110536"/>
    <lineage>
        <taxon>Eukaryota</taxon>
        <taxon>Fungi</taxon>
        <taxon>Dikarya</taxon>
        <taxon>Ascomycota</taxon>
        <taxon>Pezizomycotina</taxon>
        <taxon>Sordariomycetes</taxon>
        <taxon>Xylariomycetidae</taxon>
        <taxon>Xylariales</taxon>
        <taxon>Xylariaceae</taxon>
        <taxon>Nemania</taxon>
    </lineage>
</organism>
<sequence>MSDRTDCRNPLAPETTPARKRSFAGKVLSELGLVSLWESSRDVKLLCAQRFVRMLGYGVSTLILVAYLDALGNRKTAIGLFMSLTLAGDICISFFLTLFADAVGRKAILALGALLMTGSGVVFAFFNAYWILLLAAVLGVISPNGNEIGPFRAIEESIVAHLTLPEARGDIYAWYSLFGVAGAAFGILICGWALQFFTQVLHWDLLFSYRAIFILYALVGFIKLCLTVFLSGSVESEKKQQQKKQTLRRGNETTPLLAGDRPNDEQGVSAEATDKRGVWKLLPDIHKDSVTVVTVLCFLFGLDAFGTAVNPLSWITYYFQWRFDIEKGELGSIFFTTHIISAMSTLAASSIAKRLGNVNTMVLTHLPSQVFRALIGVPDNVHLALLFCLLNASMTSMDTAPRSAFLATIILPEERTAVMGTLNVVKTTASSLGPIITGVLVDHDLYWVSFLLGGTLKGLYDIGILIFFRHKEKEMEKRERDRIRRQEEEEEGDN</sequence>
<dbReference type="EMBL" id="JAPESX010000501">
    <property type="protein sequence ID" value="KAJ8120987.1"/>
    <property type="molecule type" value="Genomic_DNA"/>
</dbReference>
<comment type="caution">
    <text evidence="1">The sequence shown here is derived from an EMBL/GenBank/DDBJ whole genome shotgun (WGS) entry which is preliminary data.</text>
</comment>